<evidence type="ECO:0000256" key="2">
    <source>
        <dbReference type="SAM" id="MobiDB-lite"/>
    </source>
</evidence>
<protein>
    <recommendedName>
        <fullName evidence="1">Vacuolar ATPase assembly protein VMA22</fullName>
    </recommendedName>
</protein>
<reference evidence="3 4" key="1">
    <citation type="submission" date="2023-08" db="EMBL/GenBank/DDBJ databases">
        <title>Black Yeasts Isolated from many extreme environments.</title>
        <authorList>
            <person name="Coleine C."/>
            <person name="Stajich J.E."/>
            <person name="Selbmann L."/>
        </authorList>
    </citation>
    <scope>NUCLEOTIDE SEQUENCE [LARGE SCALE GENOMIC DNA]</scope>
    <source>
        <strain evidence="3 4">CCFEE 5910</strain>
    </source>
</reference>
<dbReference type="EMBL" id="JAVRRJ010000001">
    <property type="protein sequence ID" value="KAK5090902.1"/>
    <property type="molecule type" value="Genomic_DNA"/>
</dbReference>
<keyword evidence="4" id="KW-1185">Reference proteome</keyword>
<evidence type="ECO:0000313" key="3">
    <source>
        <dbReference type="EMBL" id="KAK5090902.1"/>
    </source>
</evidence>
<feature type="compositionally biased region" description="Pro residues" evidence="2">
    <location>
        <begin position="1"/>
        <end position="11"/>
    </location>
</feature>
<dbReference type="GO" id="GO:0051082">
    <property type="term" value="F:unfolded protein binding"/>
    <property type="evidence" value="ECO:0007669"/>
    <property type="project" value="TreeGrafter"/>
</dbReference>
<evidence type="ECO:0000313" key="4">
    <source>
        <dbReference type="Proteomes" id="UP001309876"/>
    </source>
</evidence>
<feature type="compositionally biased region" description="Basic and acidic residues" evidence="2">
    <location>
        <begin position="112"/>
        <end position="133"/>
    </location>
</feature>
<feature type="region of interest" description="Disordered" evidence="2">
    <location>
        <begin position="101"/>
        <end position="159"/>
    </location>
</feature>
<sequence>MTARFPSPPPSRSASPEIEHDIRKGTTTLTEALDTLLEQYLEFLDRYTMLPQAQRASTLGAGRRYGQDCYDERMKAQRRVDISQESGNSSDELSYAVLKTQPPSKLLDNGVEEAKQPKADTNAPEEKVDEDVHSGPSEGATLPAVKPPKTSSASKQDPSFRDPLTWFGILAPPALRQTQLNFIHGVEELIPELATIDTRMRAFEEEIWSSRKLLNIQTDDADNELITDTGRSATVEEDKQQIRKKEAAQALRKSNLASRPVHARSQLLKLGD</sequence>
<feature type="region of interest" description="Disordered" evidence="2">
    <location>
        <begin position="1"/>
        <end position="20"/>
    </location>
</feature>
<organism evidence="3 4">
    <name type="scientific">Lithohypha guttulata</name>
    <dbReference type="NCBI Taxonomy" id="1690604"/>
    <lineage>
        <taxon>Eukaryota</taxon>
        <taxon>Fungi</taxon>
        <taxon>Dikarya</taxon>
        <taxon>Ascomycota</taxon>
        <taxon>Pezizomycotina</taxon>
        <taxon>Eurotiomycetes</taxon>
        <taxon>Chaetothyriomycetidae</taxon>
        <taxon>Chaetothyriales</taxon>
        <taxon>Trichomeriaceae</taxon>
        <taxon>Lithohypha</taxon>
    </lineage>
</organism>
<comment type="caution">
    <text evidence="3">The sequence shown here is derived from an EMBL/GenBank/DDBJ whole genome shotgun (WGS) entry which is preliminary data.</text>
</comment>
<dbReference type="PANTHER" id="PTHR31996:SF2">
    <property type="entry name" value="COILED-COIL DOMAIN-CONTAINING PROTEIN 115"/>
    <property type="match status" value="1"/>
</dbReference>
<dbReference type="Proteomes" id="UP001309876">
    <property type="component" value="Unassembled WGS sequence"/>
</dbReference>
<dbReference type="GO" id="GO:0070072">
    <property type="term" value="P:vacuolar proton-transporting V-type ATPase complex assembly"/>
    <property type="evidence" value="ECO:0007669"/>
    <property type="project" value="InterPro"/>
</dbReference>
<dbReference type="AlphaFoldDB" id="A0AAN7YEN8"/>
<dbReference type="GO" id="GO:1990871">
    <property type="term" value="C:Vma12-Vma22 assembly complex"/>
    <property type="evidence" value="ECO:0007669"/>
    <property type="project" value="TreeGrafter"/>
</dbReference>
<dbReference type="InterPro" id="IPR040357">
    <property type="entry name" value="Vma22/CCDC115"/>
</dbReference>
<dbReference type="Pfam" id="PF21730">
    <property type="entry name" value="Vma22_CCDC115"/>
    <property type="match status" value="1"/>
</dbReference>
<proteinExistence type="predicted"/>
<name>A0AAN7YEN8_9EURO</name>
<gene>
    <name evidence="3" type="ORF">LTR05_001079</name>
</gene>
<accession>A0AAN7YEN8</accession>
<evidence type="ECO:0000256" key="1">
    <source>
        <dbReference type="ARBA" id="ARBA00093634"/>
    </source>
</evidence>
<dbReference type="PANTHER" id="PTHR31996">
    <property type="entry name" value="COILED-COIL DOMAIN-CONTAINING PROTEIN 115"/>
    <property type="match status" value="1"/>
</dbReference>